<dbReference type="Proteomes" id="UP000192578">
    <property type="component" value="Unassembled WGS sequence"/>
</dbReference>
<gene>
    <name evidence="15" type="ORF">BV898_15700</name>
</gene>
<dbReference type="CDD" id="cd09868">
    <property type="entry name" value="PIN_XPG_RAD2"/>
    <property type="match status" value="2"/>
</dbReference>
<dbReference type="Gene3D" id="3.40.50.1010">
    <property type="entry name" value="5'-nuclease"/>
    <property type="match status" value="2"/>
</dbReference>
<keyword evidence="11" id="KW-0539">Nucleus</keyword>
<evidence type="ECO:0000256" key="3">
    <source>
        <dbReference type="ARBA" id="ARBA00005283"/>
    </source>
</evidence>
<dbReference type="GO" id="GO:0003697">
    <property type="term" value="F:single-stranded DNA binding"/>
    <property type="evidence" value="ECO:0007669"/>
    <property type="project" value="InterPro"/>
</dbReference>
<evidence type="ECO:0000313" key="15">
    <source>
        <dbReference type="EMBL" id="OWA51205.1"/>
    </source>
</evidence>
<comment type="caution">
    <text evidence="15">The sequence shown here is derived from an EMBL/GenBank/DDBJ whole genome shotgun (WGS) entry which is preliminary data.</text>
</comment>
<dbReference type="AlphaFoldDB" id="A0A9X6NC39"/>
<organism evidence="15 16">
    <name type="scientific">Hypsibius exemplaris</name>
    <name type="common">Freshwater tardigrade</name>
    <dbReference type="NCBI Taxonomy" id="2072580"/>
    <lineage>
        <taxon>Eukaryota</taxon>
        <taxon>Metazoa</taxon>
        <taxon>Ecdysozoa</taxon>
        <taxon>Tardigrada</taxon>
        <taxon>Eutardigrada</taxon>
        <taxon>Parachela</taxon>
        <taxon>Hypsibioidea</taxon>
        <taxon>Hypsibiidae</taxon>
        <taxon>Hypsibius</taxon>
    </lineage>
</organism>
<evidence type="ECO:0000256" key="2">
    <source>
        <dbReference type="ARBA" id="ARBA00004123"/>
    </source>
</evidence>
<feature type="region of interest" description="Disordered" evidence="12">
    <location>
        <begin position="529"/>
        <end position="561"/>
    </location>
</feature>
<evidence type="ECO:0000313" key="16">
    <source>
        <dbReference type="Proteomes" id="UP000192578"/>
    </source>
</evidence>
<dbReference type="GO" id="GO:0004520">
    <property type="term" value="F:DNA endonuclease activity"/>
    <property type="evidence" value="ECO:0007669"/>
    <property type="project" value="TreeGrafter"/>
</dbReference>
<dbReference type="SUPFAM" id="SSF47807">
    <property type="entry name" value="5' to 3' exonuclease, C-terminal subdomain"/>
    <property type="match status" value="1"/>
</dbReference>
<evidence type="ECO:0000256" key="8">
    <source>
        <dbReference type="ARBA" id="ARBA00022801"/>
    </source>
</evidence>
<comment type="similarity">
    <text evidence="3">Belongs to the XPG/RAD2 endonuclease family. XPG subfamily.</text>
</comment>
<dbReference type="EMBL" id="MTYJ01000217">
    <property type="protein sequence ID" value="OWA51205.1"/>
    <property type="molecule type" value="Genomic_DNA"/>
</dbReference>
<keyword evidence="16" id="KW-1185">Reference proteome</keyword>
<dbReference type="SMART" id="SM00485">
    <property type="entry name" value="XPGN"/>
    <property type="match status" value="1"/>
</dbReference>
<dbReference type="SMART" id="SM00279">
    <property type="entry name" value="HhH2"/>
    <property type="match status" value="1"/>
</dbReference>
<evidence type="ECO:0000259" key="13">
    <source>
        <dbReference type="SMART" id="SM00484"/>
    </source>
</evidence>
<reference evidence="16" key="1">
    <citation type="submission" date="2017-01" db="EMBL/GenBank/DDBJ databases">
        <title>Comparative genomics of anhydrobiosis in the tardigrade Hypsibius dujardini.</title>
        <authorList>
            <person name="Yoshida Y."/>
            <person name="Koutsovoulos G."/>
            <person name="Laetsch D."/>
            <person name="Stevens L."/>
            <person name="Kumar S."/>
            <person name="Horikawa D."/>
            <person name="Ishino K."/>
            <person name="Komine S."/>
            <person name="Tomita M."/>
            <person name="Blaxter M."/>
            <person name="Arakawa K."/>
        </authorList>
    </citation>
    <scope>NUCLEOTIDE SEQUENCE [LARGE SCALE GENOMIC DNA]</scope>
    <source>
        <strain evidence="16">Z151</strain>
    </source>
</reference>
<dbReference type="SMART" id="SM00484">
    <property type="entry name" value="XPGI"/>
    <property type="match status" value="1"/>
</dbReference>
<feature type="compositionally biased region" description="Polar residues" evidence="12">
    <location>
        <begin position="530"/>
        <end position="540"/>
    </location>
</feature>
<feature type="region of interest" description="Disordered" evidence="12">
    <location>
        <begin position="466"/>
        <end position="485"/>
    </location>
</feature>
<dbReference type="PRINTS" id="PR00853">
    <property type="entry name" value="XPGRADSUPER"/>
</dbReference>
<feature type="region of interest" description="Disordered" evidence="12">
    <location>
        <begin position="880"/>
        <end position="978"/>
    </location>
</feature>
<dbReference type="Pfam" id="PF00867">
    <property type="entry name" value="XPG_I"/>
    <property type="match status" value="1"/>
</dbReference>
<dbReference type="PRINTS" id="PR00066">
    <property type="entry name" value="XRODRMPGMNTG"/>
</dbReference>
<dbReference type="InterPro" id="IPR036279">
    <property type="entry name" value="5-3_exonuclease_C_sf"/>
</dbReference>
<protein>
    <submittedName>
        <fullName evidence="15">DNA repair protein complementing XP-G cells</fullName>
    </submittedName>
</protein>
<dbReference type="InterPro" id="IPR019974">
    <property type="entry name" value="XPG_CS"/>
</dbReference>
<evidence type="ECO:0000256" key="1">
    <source>
        <dbReference type="ARBA" id="ARBA00001946"/>
    </source>
</evidence>
<dbReference type="GO" id="GO:0016788">
    <property type="term" value="F:hydrolase activity, acting on ester bonds"/>
    <property type="evidence" value="ECO:0007669"/>
    <property type="project" value="InterPro"/>
</dbReference>
<evidence type="ECO:0000256" key="4">
    <source>
        <dbReference type="ARBA" id="ARBA00022722"/>
    </source>
</evidence>
<feature type="compositionally biased region" description="Acidic residues" evidence="12">
    <location>
        <begin position="160"/>
        <end position="177"/>
    </location>
</feature>
<feature type="compositionally biased region" description="Polar residues" evidence="12">
    <location>
        <begin position="470"/>
        <end position="479"/>
    </location>
</feature>
<evidence type="ECO:0000256" key="11">
    <source>
        <dbReference type="ARBA" id="ARBA00023242"/>
    </source>
</evidence>
<name>A0A9X6NC39_HYPEX</name>
<comment type="subcellular location">
    <subcellularLocation>
        <location evidence="2">Nucleus</location>
    </subcellularLocation>
</comment>
<keyword evidence="7" id="KW-0227">DNA damage</keyword>
<keyword evidence="4" id="KW-0540">Nuclease</keyword>
<keyword evidence="6" id="KW-0255">Endonuclease</keyword>
<evidence type="ECO:0000256" key="12">
    <source>
        <dbReference type="SAM" id="MobiDB-lite"/>
    </source>
</evidence>
<dbReference type="InterPro" id="IPR029060">
    <property type="entry name" value="PIN-like_dom_sf"/>
</dbReference>
<keyword evidence="8" id="KW-0378">Hydrolase</keyword>
<keyword evidence="5" id="KW-0479">Metal-binding</keyword>
<feature type="compositionally biased region" description="Basic residues" evidence="12">
    <location>
        <begin position="949"/>
        <end position="958"/>
    </location>
</feature>
<evidence type="ECO:0000256" key="6">
    <source>
        <dbReference type="ARBA" id="ARBA00022759"/>
    </source>
</evidence>
<comment type="cofactor">
    <cofactor evidence="1">
        <name>Mg(2+)</name>
        <dbReference type="ChEBI" id="CHEBI:18420"/>
    </cofactor>
</comment>
<dbReference type="PANTHER" id="PTHR16171:SF7">
    <property type="entry name" value="DNA REPAIR PROTEIN RAD2"/>
    <property type="match status" value="1"/>
</dbReference>
<dbReference type="PROSITE" id="PS00841">
    <property type="entry name" value="XPG_1"/>
    <property type="match status" value="1"/>
</dbReference>
<evidence type="ECO:0000256" key="7">
    <source>
        <dbReference type="ARBA" id="ARBA00022763"/>
    </source>
</evidence>
<feature type="region of interest" description="Disordered" evidence="12">
    <location>
        <begin position="160"/>
        <end position="180"/>
    </location>
</feature>
<feature type="compositionally biased region" description="Polar residues" evidence="12">
    <location>
        <begin position="969"/>
        <end position="978"/>
    </location>
</feature>
<evidence type="ECO:0000256" key="10">
    <source>
        <dbReference type="ARBA" id="ARBA00023204"/>
    </source>
</evidence>
<dbReference type="PANTHER" id="PTHR16171">
    <property type="entry name" value="DNA REPAIR PROTEIN COMPLEMENTING XP-G CELLS-RELATED"/>
    <property type="match status" value="1"/>
</dbReference>
<dbReference type="Gene3D" id="1.10.150.20">
    <property type="entry name" value="5' to 3' exonuclease, C-terminal subdomain"/>
    <property type="match status" value="1"/>
</dbReference>
<proteinExistence type="inferred from homology"/>
<feature type="region of interest" description="Disordered" evidence="12">
    <location>
        <begin position="120"/>
        <end position="144"/>
    </location>
</feature>
<evidence type="ECO:0000259" key="14">
    <source>
        <dbReference type="SMART" id="SM00485"/>
    </source>
</evidence>
<dbReference type="InterPro" id="IPR006085">
    <property type="entry name" value="XPG_DNA_repair_N"/>
</dbReference>
<dbReference type="GO" id="GO:0046872">
    <property type="term" value="F:metal ion binding"/>
    <property type="evidence" value="ECO:0007669"/>
    <property type="project" value="UniProtKB-KW"/>
</dbReference>
<dbReference type="GO" id="GO:0006289">
    <property type="term" value="P:nucleotide-excision repair"/>
    <property type="evidence" value="ECO:0007669"/>
    <property type="project" value="InterPro"/>
</dbReference>
<dbReference type="OrthoDB" id="2959108at2759"/>
<dbReference type="SUPFAM" id="SSF88723">
    <property type="entry name" value="PIN domain-like"/>
    <property type="match status" value="1"/>
</dbReference>
<sequence length="978" mass="108698">MGVFGLWQILNSTARPITLDSLENQTIAVDVSIWMHQAVRGVRERRGITVTDSHLLVMFHRICKLLHYRIKPIFVFDGPAPALKQRLLERRRRLRSSAEQNVNKLSVKLMENLLRQQAVGAALDRRNGRKPKSPVKDSGAFPASAASTSNDIFALPAEDDAEEEELADGSSDSDEDIGISASNGINFDKVDINSADFKALTPEIRHEILLEMQAQRKRPSWKMVGQLPQDSEEFSNFQIERLMKKRMVQRSIDQNAKEMNSRRTGAVLEELRGKVNAADVMELDARRIASTDSSHYVLFKRRASQESQSEVDEFDAEAYLMANGELPPDDEHSSDCQTLPTELELSSALATELSSTVDVEPVKPLTSSFTSDCSGNAGASIPSIPFDPTRSRILQNLQKLAAHAKSSPAVTMPAIKVPESPMDSDSGDFHGVVLTFPEFALPSSAGETGVATDSSTGCDSEIVEEVHAHQPSQKVNWESSDSDGDFEEVPDLIEIASSPEVDKSTVDTTKESAMPVITVDLVVLTETQHDVTTQDNTGESPTEVKVSDSSATIDTSWEEDDDIFPFMNLEDERPPDSQEDSQDSQELSVEELESLQTHLQTEGRDVLAERQKEERVATSVTEQLRMECQELLQLFGIPFLNSPGEAEAQCAYMDLSNQVNGTITDDSDIWLFGGKKVYKNVFNKKRYVEAFSAEDIQSQLGLTQDKIISFGLLTGSDYTEGIDGVGGIRALEIMAEFGGDGVQSLHRFRKWYDQSQQRRRQGDLRPESKLRAQLADLHVPEIFPDNLVVQAYREPDVDRSTEKFTWGLPALDLLREYCRRKFGWKQQKSDEILLPIIKRLNARDTQTHLESFFRVQLERTGSGLVGSRRLGAAIQKIKSGEREAEGGGMSEEEDECGAGAVSQTKRKRVNCTDAGKPTMPSGSEMVRSKRKKTAAKQPSGPEAVSVATVKRKRPQRLRKTCEPVEVAQHQDSVESNEM</sequence>
<dbReference type="Pfam" id="PF00752">
    <property type="entry name" value="XPG_N"/>
    <property type="match status" value="1"/>
</dbReference>
<dbReference type="InterPro" id="IPR001044">
    <property type="entry name" value="XPG/Rad2_eukaryotes"/>
</dbReference>
<evidence type="ECO:0000256" key="9">
    <source>
        <dbReference type="ARBA" id="ARBA00022842"/>
    </source>
</evidence>
<keyword evidence="10" id="KW-0234">DNA repair</keyword>
<evidence type="ECO:0000256" key="5">
    <source>
        <dbReference type="ARBA" id="ARBA00022723"/>
    </source>
</evidence>
<dbReference type="InterPro" id="IPR006084">
    <property type="entry name" value="XPG/Rad2"/>
</dbReference>
<dbReference type="InterPro" id="IPR008918">
    <property type="entry name" value="HhH2"/>
</dbReference>
<dbReference type="GO" id="GO:0005634">
    <property type="term" value="C:nucleus"/>
    <property type="evidence" value="ECO:0007669"/>
    <property type="project" value="UniProtKB-SubCell"/>
</dbReference>
<dbReference type="InterPro" id="IPR006086">
    <property type="entry name" value="XPG-I_dom"/>
</dbReference>
<accession>A0A9X6NC39</accession>
<keyword evidence="9" id="KW-0460">Magnesium</keyword>
<feature type="domain" description="XPG N-terminal" evidence="14">
    <location>
        <begin position="1"/>
        <end position="98"/>
    </location>
</feature>
<feature type="domain" description="XPG-I" evidence="13">
    <location>
        <begin position="633"/>
        <end position="702"/>
    </location>
</feature>